<dbReference type="SMART" id="SM00448">
    <property type="entry name" value="REC"/>
    <property type="match status" value="2"/>
</dbReference>
<dbReference type="Proteomes" id="UP001196661">
    <property type="component" value="Unassembled WGS sequence"/>
</dbReference>
<gene>
    <name evidence="4" type="ORF">IXB28_11175</name>
</gene>
<keyword evidence="5" id="KW-1185">Reference proteome</keyword>
<dbReference type="SUPFAM" id="SSF52172">
    <property type="entry name" value="CheY-like"/>
    <property type="match status" value="2"/>
</dbReference>
<keyword evidence="1 2" id="KW-0597">Phosphoprotein</keyword>
<dbReference type="InterPro" id="IPR050595">
    <property type="entry name" value="Bact_response_regulator"/>
</dbReference>
<comment type="caution">
    <text evidence="2">Lacks conserved residue(s) required for the propagation of feature annotation.</text>
</comment>
<accession>A0ABS5Y4L6</accession>
<feature type="domain" description="Response regulatory" evidence="3">
    <location>
        <begin position="146"/>
        <end position="262"/>
    </location>
</feature>
<feature type="modified residue" description="4-aspartylphosphate" evidence="2">
    <location>
        <position position="52"/>
    </location>
</feature>
<dbReference type="RefSeq" id="WP_215618657.1">
    <property type="nucleotide sequence ID" value="NZ_JADOER010000009.1"/>
</dbReference>
<protein>
    <submittedName>
        <fullName evidence="4">Response regulator</fullName>
    </submittedName>
</protein>
<sequence length="268" mass="29575">MAKILLIDSNRSSRQVLEQAFALYEHDVVSTKQGDKGLTMAVSEAPDLIVMDVDAQGLNGWQAIKILKESSATWSIPVIAMAAPNVSGQMLLQTGFDTYERKPATARHVLQKIDALLVRHAELRQPIPIPPESSDLDYADLTSHTSVVYVSDDIADSQTMAEIVQGAGYGYANVSDVFQVLPRLIDHKPQLIFLELDLPVANGYELCAQVRRIAMFKETPIVLVANSDRIVDRMRGKMVGAAAFITKPIKPKTVINFLIKYLSTSKRP</sequence>
<organism evidence="4 5">
    <name type="scientific">Leptothoe kymatousa TAU-MAC 1615</name>
    <dbReference type="NCBI Taxonomy" id="2364775"/>
    <lineage>
        <taxon>Bacteria</taxon>
        <taxon>Bacillati</taxon>
        <taxon>Cyanobacteriota</taxon>
        <taxon>Cyanophyceae</taxon>
        <taxon>Nodosilineales</taxon>
        <taxon>Cymatolegaceae</taxon>
        <taxon>Leptothoe</taxon>
        <taxon>Leptothoe kymatousa</taxon>
    </lineage>
</organism>
<dbReference type="PROSITE" id="PS50110">
    <property type="entry name" value="RESPONSE_REGULATORY"/>
    <property type="match status" value="2"/>
</dbReference>
<comment type="caution">
    <text evidence="4">The sequence shown here is derived from an EMBL/GenBank/DDBJ whole genome shotgun (WGS) entry which is preliminary data.</text>
</comment>
<name>A0ABS5Y4L6_9CYAN</name>
<reference evidence="4 5" key="1">
    <citation type="journal article" date="2021" name="Mar. Drugs">
        <title>Genome Reduction and Secondary Metabolism of the Marine Sponge-Associated Cyanobacterium Leptothoe.</title>
        <authorList>
            <person name="Konstantinou D."/>
            <person name="Popin R.V."/>
            <person name="Fewer D.P."/>
            <person name="Sivonen K."/>
            <person name="Gkelis S."/>
        </authorList>
    </citation>
    <scope>NUCLEOTIDE SEQUENCE [LARGE SCALE GENOMIC DNA]</scope>
    <source>
        <strain evidence="4 5">TAU-MAC 1615</strain>
    </source>
</reference>
<dbReference type="PANTHER" id="PTHR44591:SF23">
    <property type="entry name" value="CHEY SUBFAMILY"/>
    <property type="match status" value="1"/>
</dbReference>
<dbReference type="EMBL" id="JADOER010000009">
    <property type="protein sequence ID" value="MBT9312770.1"/>
    <property type="molecule type" value="Genomic_DNA"/>
</dbReference>
<evidence type="ECO:0000256" key="2">
    <source>
        <dbReference type="PROSITE-ProRule" id="PRU00169"/>
    </source>
</evidence>
<dbReference type="InterPro" id="IPR011006">
    <property type="entry name" value="CheY-like_superfamily"/>
</dbReference>
<evidence type="ECO:0000313" key="5">
    <source>
        <dbReference type="Proteomes" id="UP001196661"/>
    </source>
</evidence>
<evidence type="ECO:0000259" key="3">
    <source>
        <dbReference type="PROSITE" id="PS50110"/>
    </source>
</evidence>
<proteinExistence type="predicted"/>
<dbReference type="PANTHER" id="PTHR44591">
    <property type="entry name" value="STRESS RESPONSE REGULATOR PROTEIN 1"/>
    <property type="match status" value="1"/>
</dbReference>
<dbReference type="Pfam" id="PF00072">
    <property type="entry name" value="Response_reg"/>
    <property type="match status" value="2"/>
</dbReference>
<feature type="domain" description="Response regulatory" evidence="3">
    <location>
        <begin position="3"/>
        <end position="117"/>
    </location>
</feature>
<dbReference type="InterPro" id="IPR001789">
    <property type="entry name" value="Sig_transdc_resp-reg_receiver"/>
</dbReference>
<evidence type="ECO:0000256" key="1">
    <source>
        <dbReference type="ARBA" id="ARBA00022553"/>
    </source>
</evidence>
<dbReference type="Gene3D" id="3.40.50.2300">
    <property type="match status" value="2"/>
</dbReference>
<evidence type="ECO:0000313" key="4">
    <source>
        <dbReference type="EMBL" id="MBT9312770.1"/>
    </source>
</evidence>